<evidence type="ECO:0000313" key="3">
    <source>
        <dbReference type="Proteomes" id="UP000249794"/>
    </source>
</evidence>
<sequence>MTETAPVAEDGMTETAPVAEDAVDTSEFTITELTSSSASFKTLTAALAAADLSEILSGEGPYTIFAPTDEAFAALPEGAIEQLLLPENKDVLVRILTYHVVPGAVRSSDLETGNVETLEGSDVAVEAGDTVTVNNANVIVPDVEASNGVIHIVDRVILPPAPEASTGVEPSAAAPVQ</sequence>
<reference evidence="3" key="1">
    <citation type="submission" date="2018-04" db="EMBL/GenBank/DDBJ databases">
        <authorList>
            <person name="Cornet L."/>
        </authorList>
    </citation>
    <scope>NUCLEOTIDE SEQUENCE [LARGE SCALE GENOMIC DNA]</scope>
</reference>
<evidence type="ECO:0000259" key="1">
    <source>
        <dbReference type="PROSITE" id="PS50213"/>
    </source>
</evidence>
<dbReference type="PROSITE" id="PS50213">
    <property type="entry name" value="FAS1"/>
    <property type="match status" value="1"/>
</dbReference>
<dbReference type="GO" id="GO:0005615">
    <property type="term" value="C:extracellular space"/>
    <property type="evidence" value="ECO:0007669"/>
    <property type="project" value="TreeGrafter"/>
</dbReference>
<reference evidence="2 3" key="2">
    <citation type="submission" date="2018-06" db="EMBL/GenBank/DDBJ databases">
        <title>Metagenomic assembly of (sub)arctic Cyanobacteria and their associated microbiome from non-axenic cultures.</title>
        <authorList>
            <person name="Baurain D."/>
        </authorList>
    </citation>
    <scope>NUCLEOTIDE SEQUENCE [LARGE SCALE GENOMIC DNA]</scope>
    <source>
        <strain evidence="2">ULC027bin1</strain>
    </source>
</reference>
<dbReference type="SMART" id="SM00554">
    <property type="entry name" value="FAS1"/>
    <property type="match status" value="1"/>
</dbReference>
<organism evidence="2 3">
    <name type="scientific">Phormidesmis priestleyi</name>
    <dbReference type="NCBI Taxonomy" id="268141"/>
    <lineage>
        <taxon>Bacteria</taxon>
        <taxon>Bacillati</taxon>
        <taxon>Cyanobacteriota</taxon>
        <taxon>Cyanophyceae</taxon>
        <taxon>Leptolyngbyales</taxon>
        <taxon>Leptolyngbyaceae</taxon>
        <taxon>Phormidesmis</taxon>
    </lineage>
</organism>
<dbReference type="AlphaFoldDB" id="A0A2W5A2F4"/>
<dbReference type="Gene3D" id="2.30.180.10">
    <property type="entry name" value="FAS1 domain"/>
    <property type="match status" value="1"/>
</dbReference>
<comment type="caution">
    <text evidence="2">The sequence shown here is derived from an EMBL/GenBank/DDBJ whole genome shotgun (WGS) entry which is preliminary data.</text>
</comment>
<dbReference type="InterPro" id="IPR050904">
    <property type="entry name" value="Adhesion/Biosynth-related"/>
</dbReference>
<dbReference type="Pfam" id="PF02469">
    <property type="entry name" value="Fasciclin"/>
    <property type="match status" value="1"/>
</dbReference>
<proteinExistence type="predicted"/>
<gene>
    <name evidence="2" type="ORF">DCF15_00225</name>
</gene>
<dbReference type="InterPro" id="IPR036378">
    <property type="entry name" value="FAS1_dom_sf"/>
</dbReference>
<dbReference type="PANTHER" id="PTHR10900">
    <property type="entry name" value="PERIOSTIN-RELATED"/>
    <property type="match status" value="1"/>
</dbReference>
<dbReference type="EMBL" id="QBMP01000001">
    <property type="protein sequence ID" value="PZO61378.1"/>
    <property type="molecule type" value="Genomic_DNA"/>
</dbReference>
<feature type="domain" description="FAS1" evidence="1">
    <location>
        <begin position="27"/>
        <end position="157"/>
    </location>
</feature>
<dbReference type="SUPFAM" id="SSF82153">
    <property type="entry name" value="FAS1 domain"/>
    <property type="match status" value="1"/>
</dbReference>
<protein>
    <submittedName>
        <fullName evidence="2">Fasciclin</fullName>
    </submittedName>
</protein>
<dbReference type="InterPro" id="IPR000782">
    <property type="entry name" value="FAS1_domain"/>
</dbReference>
<dbReference type="PANTHER" id="PTHR10900:SF77">
    <property type="entry name" value="FI19380P1"/>
    <property type="match status" value="1"/>
</dbReference>
<dbReference type="Proteomes" id="UP000249794">
    <property type="component" value="Unassembled WGS sequence"/>
</dbReference>
<evidence type="ECO:0000313" key="2">
    <source>
        <dbReference type="EMBL" id="PZO61378.1"/>
    </source>
</evidence>
<name>A0A2W5A2F4_9CYAN</name>
<accession>A0A2W5A2F4</accession>
<dbReference type="FunFam" id="2.30.180.10:FF:000019">
    <property type="entry name" value="Cell surface lipoprotein"/>
    <property type="match status" value="1"/>
</dbReference>